<keyword evidence="2" id="KW-1185">Reference proteome</keyword>
<evidence type="ECO:0000313" key="1">
    <source>
        <dbReference type="EMBL" id="KAJ6254625.1"/>
    </source>
</evidence>
<evidence type="ECO:0000313" key="2">
    <source>
        <dbReference type="Proteomes" id="UP001150062"/>
    </source>
</evidence>
<comment type="caution">
    <text evidence="1">The sequence shown here is derived from an EMBL/GenBank/DDBJ whole genome shotgun (WGS) entry which is preliminary data.</text>
</comment>
<gene>
    <name evidence="1" type="ORF">M0813_12227</name>
</gene>
<accession>A0ABQ8ZCM9</accession>
<sequence length="135" mass="15894">MNRLPIKKINKKIRNNSTVPNFQKNRPQLNAFIQIPELQCTKKQNIIKKINNKIQKSAMVPKMKRTYTTGSQHLSIKKPLDLTNTVFKTKFVNTAWKVVREYFDLKPATYFVDPAIPKKQLTTNPIRIFNLFNQY</sequence>
<dbReference type="EMBL" id="JAOAOG010000018">
    <property type="protein sequence ID" value="KAJ6254625.1"/>
    <property type="molecule type" value="Genomic_DNA"/>
</dbReference>
<protein>
    <submittedName>
        <fullName evidence="1">Uncharacterized protein</fullName>
    </submittedName>
</protein>
<dbReference type="Proteomes" id="UP001150062">
    <property type="component" value="Unassembled WGS sequence"/>
</dbReference>
<reference evidence="1" key="1">
    <citation type="submission" date="2022-08" db="EMBL/GenBank/DDBJ databases">
        <title>Novel sulfate-reducing endosymbionts in the free-living metamonad Anaeramoeba.</title>
        <authorList>
            <person name="Jerlstrom-Hultqvist J."/>
            <person name="Cepicka I."/>
            <person name="Gallot-Lavallee L."/>
            <person name="Salas-Leiva D."/>
            <person name="Curtis B.A."/>
            <person name="Zahonova K."/>
            <person name="Pipaliya S."/>
            <person name="Dacks J."/>
            <person name="Roger A.J."/>
        </authorList>
    </citation>
    <scope>NUCLEOTIDE SEQUENCE</scope>
    <source>
        <strain evidence="1">Schooner1</strain>
    </source>
</reference>
<proteinExistence type="predicted"/>
<organism evidence="1 2">
    <name type="scientific">Anaeramoeba flamelloides</name>
    <dbReference type="NCBI Taxonomy" id="1746091"/>
    <lineage>
        <taxon>Eukaryota</taxon>
        <taxon>Metamonada</taxon>
        <taxon>Anaeramoebidae</taxon>
        <taxon>Anaeramoeba</taxon>
    </lineage>
</organism>
<name>A0ABQ8ZCM9_9EUKA</name>